<dbReference type="Gene3D" id="3.40.50.720">
    <property type="entry name" value="NAD(P)-binding Rossmann-like Domain"/>
    <property type="match status" value="1"/>
</dbReference>
<evidence type="ECO:0000256" key="1">
    <source>
        <dbReference type="ARBA" id="ARBA00004141"/>
    </source>
</evidence>
<dbReference type="eggNOG" id="COG2148">
    <property type="taxonomic scope" value="Bacteria"/>
</dbReference>
<dbReference type="Pfam" id="PF02397">
    <property type="entry name" value="Bac_transf"/>
    <property type="match status" value="1"/>
</dbReference>
<name>M1PUA7_DESSD</name>
<dbReference type="SUPFAM" id="SSF51735">
    <property type="entry name" value="NAD(P)-binding Rossmann-fold domains"/>
    <property type="match status" value="1"/>
</dbReference>
<dbReference type="GO" id="GO:0016020">
    <property type="term" value="C:membrane"/>
    <property type="evidence" value="ECO:0007669"/>
    <property type="project" value="UniProtKB-SubCell"/>
</dbReference>
<proteinExistence type="inferred from homology"/>
<gene>
    <name evidence="9" type="ordered locus">UWK_03394</name>
</gene>
<evidence type="ECO:0000313" key="9">
    <source>
        <dbReference type="EMBL" id="AGF79911.1"/>
    </source>
</evidence>
<dbReference type="PATRIC" id="fig|1167006.5.peg.3654"/>
<dbReference type="Proteomes" id="UP000011721">
    <property type="component" value="Chromosome"/>
</dbReference>
<feature type="transmembrane region" description="Helical" evidence="7">
    <location>
        <begin position="43"/>
        <end position="66"/>
    </location>
</feature>
<keyword evidence="6 7" id="KW-0472">Membrane</keyword>
<reference evidence="10" key="1">
    <citation type="journal article" date="2013" name="Stand. Genomic Sci.">
        <title>Complete genome sequence of Desulfocapsa sulfexigens, a marine deltaproteobacterium specialized in disproportionating inorganic sulfur compounds.</title>
        <authorList>
            <person name="Finster K.W."/>
            <person name="Kjeldsen K.U."/>
            <person name="Kube M."/>
            <person name="Reinhardt R."/>
            <person name="Mussmann M."/>
            <person name="Amann R."/>
            <person name="Schreiber L."/>
        </authorList>
    </citation>
    <scope>NUCLEOTIDE SEQUENCE [LARGE SCALE GENOMIC DNA]</scope>
    <source>
        <strain evidence="10">DSM 10523 / SB164P1</strain>
    </source>
</reference>
<keyword evidence="4 7" id="KW-0812">Transmembrane</keyword>
<keyword evidence="3 9" id="KW-0808">Transferase</keyword>
<dbReference type="RefSeq" id="WP_015405593.1">
    <property type="nucleotide sequence ID" value="NC_020304.1"/>
</dbReference>
<dbReference type="GO" id="GO:0016780">
    <property type="term" value="F:phosphotransferase activity, for other substituted phosphate groups"/>
    <property type="evidence" value="ECO:0007669"/>
    <property type="project" value="TreeGrafter"/>
</dbReference>
<sequence>MYDDRSMELDRTVFFMDVLISVVVFLLSFQIRNFLHPNADINLSTHLFLLPLLLVLVVSFLSYFGAYDLPKYTSNTKYAWSVFRGVSLAIGILLTLLFFFNVQYISRIVILTFAGVEFLSLVVLRIFVRRYFLISLASGANSLKVLIIGTGERAKDLIQVLEHQADWGIKIVGYLDPDPTRVGQFIHGAEVIGSLDNIDDCLRKHVIDEVIIAIPRSMLEDAEPIVLACEEEGIKLRFMADVFNVHVAKVSLTMMGQIPLLTLEPVAQDSLQLLFKRVFDFSVTLLAMPVVLPILAVAGIAIKIDSPGPMFFVQQRVGLKKRYFPMFKLRSMYVDAEEKLKEIEHLNEADGPIFKMKNDPRITRVGHFIRKTSIDELPQLFNVLRGDMSLVGPRPMSIRDVDLFDKGIQRRRFSVKPGLTCIWQISGRSDLPFHKWLELDLEYIENWSLWLDFKILLKTPVAVLKTKGAA</sequence>
<dbReference type="InterPro" id="IPR003362">
    <property type="entry name" value="Bact_transf"/>
</dbReference>
<keyword evidence="10" id="KW-1185">Reference proteome</keyword>
<dbReference type="InterPro" id="IPR017475">
    <property type="entry name" value="EPS_sugar_tfrase"/>
</dbReference>
<dbReference type="eggNOG" id="COG1086">
    <property type="taxonomic scope" value="Bacteria"/>
</dbReference>
<keyword evidence="5 7" id="KW-1133">Transmembrane helix</keyword>
<dbReference type="InterPro" id="IPR036291">
    <property type="entry name" value="NAD(P)-bd_dom_sf"/>
</dbReference>
<feature type="transmembrane region" description="Helical" evidence="7">
    <location>
        <begin position="278"/>
        <end position="302"/>
    </location>
</feature>
<evidence type="ECO:0000256" key="5">
    <source>
        <dbReference type="ARBA" id="ARBA00022989"/>
    </source>
</evidence>
<dbReference type="OrthoDB" id="9808602at2"/>
<dbReference type="EMBL" id="CP003985">
    <property type="protein sequence ID" value="AGF79911.1"/>
    <property type="molecule type" value="Genomic_DNA"/>
</dbReference>
<organism evidence="9 10">
    <name type="scientific">Desulfocapsa sulfexigens (strain DSM 10523 / SB164P1)</name>
    <dbReference type="NCBI Taxonomy" id="1167006"/>
    <lineage>
        <taxon>Bacteria</taxon>
        <taxon>Pseudomonadati</taxon>
        <taxon>Thermodesulfobacteriota</taxon>
        <taxon>Desulfobulbia</taxon>
        <taxon>Desulfobulbales</taxon>
        <taxon>Desulfocapsaceae</taxon>
        <taxon>Desulfocapsa</taxon>
    </lineage>
</organism>
<dbReference type="STRING" id="1167006.UWK_03394"/>
<dbReference type="PANTHER" id="PTHR30576">
    <property type="entry name" value="COLANIC BIOSYNTHESIS UDP-GLUCOSE LIPID CARRIER TRANSFERASE"/>
    <property type="match status" value="1"/>
</dbReference>
<accession>M1PUA7</accession>
<evidence type="ECO:0000256" key="3">
    <source>
        <dbReference type="ARBA" id="ARBA00022679"/>
    </source>
</evidence>
<feature type="transmembrane region" description="Helical" evidence="7">
    <location>
        <begin position="78"/>
        <end position="102"/>
    </location>
</feature>
<dbReference type="AlphaFoldDB" id="M1PUA7"/>
<evidence type="ECO:0000256" key="4">
    <source>
        <dbReference type="ARBA" id="ARBA00022692"/>
    </source>
</evidence>
<evidence type="ECO:0000313" key="10">
    <source>
        <dbReference type="Proteomes" id="UP000011721"/>
    </source>
</evidence>
<comment type="similarity">
    <text evidence="2">Belongs to the bacterial sugar transferase family.</text>
</comment>
<feature type="transmembrane region" description="Helical" evidence="7">
    <location>
        <begin position="12"/>
        <end position="31"/>
    </location>
</feature>
<evidence type="ECO:0000256" key="6">
    <source>
        <dbReference type="ARBA" id="ARBA00023136"/>
    </source>
</evidence>
<dbReference type="HOGENOM" id="CLU_024920_3_4_7"/>
<comment type="subcellular location">
    <subcellularLocation>
        <location evidence="1">Membrane</location>
        <topology evidence="1">Multi-pass membrane protein</topology>
    </subcellularLocation>
</comment>
<evidence type="ECO:0000259" key="8">
    <source>
        <dbReference type="Pfam" id="PF02397"/>
    </source>
</evidence>
<dbReference type="NCBIfam" id="TIGR03025">
    <property type="entry name" value="EPS_sugtrans"/>
    <property type="match status" value="1"/>
</dbReference>
<feature type="domain" description="Bacterial sugar transferase" evidence="8">
    <location>
        <begin position="276"/>
        <end position="465"/>
    </location>
</feature>
<dbReference type="PANTHER" id="PTHR30576:SF10">
    <property type="entry name" value="SLL5057 PROTEIN"/>
    <property type="match status" value="1"/>
</dbReference>
<feature type="transmembrane region" description="Helical" evidence="7">
    <location>
        <begin position="108"/>
        <end position="128"/>
    </location>
</feature>
<protein>
    <submittedName>
        <fullName evidence="9">Exopolysaccharide biosynthesis polyprenyl glycosylphosphotransferase</fullName>
    </submittedName>
</protein>
<evidence type="ECO:0000256" key="7">
    <source>
        <dbReference type="SAM" id="Phobius"/>
    </source>
</evidence>
<dbReference type="KEGG" id="dsf:UWK_03394"/>
<dbReference type="Pfam" id="PF13727">
    <property type="entry name" value="CoA_binding_3"/>
    <property type="match status" value="1"/>
</dbReference>
<evidence type="ECO:0000256" key="2">
    <source>
        <dbReference type="ARBA" id="ARBA00006464"/>
    </source>
</evidence>